<evidence type="ECO:0000313" key="1">
    <source>
        <dbReference type="EMBL" id="KAF2861616.1"/>
    </source>
</evidence>
<keyword evidence="2" id="KW-1185">Reference proteome</keyword>
<dbReference type="AlphaFoldDB" id="A0A6A7C211"/>
<accession>A0A6A7C211</accession>
<proteinExistence type="predicted"/>
<organism evidence="1 2">
    <name type="scientific">Piedraia hortae CBS 480.64</name>
    <dbReference type="NCBI Taxonomy" id="1314780"/>
    <lineage>
        <taxon>Eukaryota</taxon>
        <taxon>Fungi</taxon>
        <taxon>Dikarya</taxon>
        <taxon>Ascomycota</taxon>
        <taxon>Pezizomycotina</taxon>
        <taxon>Dothideomycetes</taxon>
        <taxon>Dothideomycetidae</taxon>
        <taxon>Capnodiales</taxon>
        <taxon>Piedraiaceae</taxon>
        <taxon>Piedraia</taxon>
    </lineage>
</organism>
<gene>
    <name evidence="1" type="ORF">K470DRAFT_256745</name>
</gene>
<name>A0A6A7C211_9PEZI</name>
<reference evidence="1" key="1">
    <citation type="journal article" date="2020" name="Stud. Mycol.">
        <title>101 Dothideomycetes genomes: a test case for predicting lifestyles and emergence of pathogens.</title>
        <authorList>
            <person name="Haridas S."/>
            <person name="Albert R."/>
            <person name="Binder M."/>
            <person name="Bloem J."/>
            <person name="Labutti K."/>
            <person name="Salamov A."/>
            <person name="Andreopoulos B."/>
            <person name="Baker S."/>
            <person name="Barry K."/>
            <person name="Bills G."/>
            <person name="Bluhm B."/>
            <person name="Cannon C."/>
            <person name="Castanera R."/>
            <person name="Culley D."/>
            <person name="Daum C."/>
            <person name="Ezra D."/>
            <person name="Gonzalez J."/>
            <person name="Henrissat B."/>
            <person name="Kuo A."/>
            <person name="Liang C."/>
            <person name="Lipzen A."/>
            <person name="Lutzoni F."/>
            <person name="Magnuson J."/>
            <person name="Mondo S."/>
            <person name="Nolan M."/>
            <person name="Ohm R."/>
            <person name="Pangilinan J."/>
            <person name="Park H.-J."/>
            <person name="Ramirez L."/>
            <person name="Alfaro M."/>
            <person name="Sun H."/>
            <person name="Tritt A."/>
            <person name="Yoshinaga Y."/>
            <person name="Zwiers L.-H."/>
            <person name="Turgeon B."/>
            <person name="Goodwin S."/>
            <person name="Spatafora J."/>
            <person name="Crous P."/>
            <person name="Grigoriev I."/>
        </authorList>
    </citation>
    <scope>NUCLEOTIDE SEQUENCE</scope>
    <source>
        <strain evidence="1">CBS 480.64</strain>
    </source>
</reference>
<dbReference type="EMBL" id="MU005971">
    <property type="protein sequence ID" value="KAF2861616.1"/>
    <property type="molecule type" value="Genomic_DNA"/>
</dbReference>
<dbReference type="OrthoDB" id="5425034at2759"/>
<sequence>MPVAHSAKHGTIIPDVVVAMSSLVTRQTNGQLYEAACALTHISMGSRLPVAVDADAVFDVNDEFTVTDATTGEPYMTAVVGDDGEIYMQETLATLGIVRMFNQTQMTRERHHVSHISHGAAPSAGLIGSLHDNECIDMCPGDNKDVPDLAARSFLKGYRGFICAGHTSHSTEAGRVRRVTCDVRVRLLSQHTIDDLLDVTVALRNISRGTDTDWTVFCMGYHARITRAEITCLERLRDSASIRRPCTFSVHIYPDSKLVVVSVSSGTLLKKCSDGRWADDVEVHVSEPVGGSSRPRVSGSGRDQLRANFSAFFSLVPFVSSGRAPRPLISSVQTPQAVCIPWCPGTASVSPCYSFDPVVTTQLYSEVLADIRNDRANASSYLPDENVVTLYLNLPGNYDDAMIVSRRRR</sequence>
<evidence type="ECO:0000313" key="2">
    <source>
        <dbReference type="Proteomes" id="UP000799421"/>
    </source>
</evidence>
<protein>
    <submittedName>
        <fullName evidence="1">Uncharacterized protein</fullName>
    </submittedName>
</protein>
<dbReference type="Proteomes" id="UP000799421">
    <property type="component" value="Unassembled WGS sequence"/>
</dbReference>